<proteinExistence type="predicted"/>
<dbReference type="Gene3D" id="3.90.1690.10">
    <property type="entry name" value="phage-related protein like domain"/>
    <property type="match status" value="1"/>
</dbReference>
<gene>
    <name evidence="1" type="ORF">SAMN05877753_111143</name>
</gene>
<evidence type="ECO:0000313" key="2">
    <source>
        <dbReference type="Proteomes" id="UP000219546"/>
    </source>
</evidence>
<dbReference type="EMBL" id="OAOP01000011">
    <property type="protein sequence ID" value="SNX75303.1"/>
    <property type="molecule type" value="Genomic_DNA"/>
</dbReference>
<dbReference type="Proteomes" id="UP000219546">
    <property type="component" value="Unassembled WGS sequence"/>
</dbReference>
<dbReference type="RefSeq" id="WP_097160405.1">
    <property type="nucleotide sequence ID" value="NZ_JBEPMQ010000014.1"/>
</dbReference>
<dbReference type="InterPro" id="IPR053738">
    <property type="entry name" value="Lambda_capsid_assembly"/>
</dbReference>
<reference evidence="1 2" key="1">
    <citation type="submission" date="2017-08" db="EMBL/GenBank/DDBJ databases">
        <authorList>
            <person name="de Groot N.N."/>
        </authorList>
    </citation>
    <scope>NUCLEOTIDE SEQUENCE [LARGE SCALE GENOMIC DNA]</scope>
    <source>
        <strain evidence="1 2">JC228</strain>
    </source>
</reference>
<evidence type="ECO:0000313" key="1">
    <source>
        <dbReference type="EMBL" id="SNX75303.1"/>
    </source>
</evidence>
<keyword evidence="2" id="KW-1185">Reference proteome</keyword>
<organism evidence="1 2">
    <name type="scientific">Bacillus oleivorans</name>
    <dbReference type="NCBI Taxonomy" id="1448271"/>
    <lineage>
        <taxon>Bacteria</taxon>
        <taxon>Bacillati</taxon>
        <taxon>Bacillota</taxon>
        <taxon>Bacilli</taxon>
        <taxon>Bacillales</taxon>
        <taxon>Bacillaceae</taxon>
        <taxon>Bacillus</taxon>
    </lineage>
</organism>
<protein>
    <submittedName>
        <fullName evidence="1">Uncharacterized protein</fullName>
    </submittedName>
</protein>
<name>A0A285D7Z2_9BACI</name>
<sequence>MREQYFNTMGDISRARQLFINNHGLTPNTVIMNRTSYRNLADHHEMLTNMGPDKSVTVMGMKIQITDVDNIQVGYMIEVPDIE</sequence>
<dbReference type="AlphaFoldDB" id="A0A285D7Z2"/>
<accession>A0A285D7Z2</accession>